<proteinExistence type="predicted"/>
<name>A0A0D3J425_EMIH1</name>
<evidence type="ECO:0000313" key="1">
    <source>
        <dbReference type="EnsemblProtists" id="EOD18260"/>
    </source>
</evidence>
<accession>A0A0D3J425</accession>
<reference evidence="2" key="1">
    <citation type="journal article" date="2013" name="Nature">
        <title>Pan genome of the phytoplankton Emiliania underpins its global distribution.</title>
        <authorList>
            <person name="Read B.A."/>
            <person name="Kegel J."/>
            <person name="Klute M.J."/>
            <person name="Kuo A."/>
            <person name="Lefebvre S.C."/>
            <person name="Maumus F."/>
            <person name="Mayer C."/>
            <person name="Miller J."/>
            <person name="Monier A."/>
            <person name="Salamov A."/>
            <person name="Young J."/>
            <person name="Aguilar M."/>
            <person name="Claverie J.M."/>
            <person name="Frickenhaus S."/>
            <person name="Gonzalez K."/>
            <person name="Herman E.K."/>
            <person name="Lin Y.C."/>
            <person name="Napier J."/>
            <person name="Ogata H."/>
            <person name="Sarno A.F."/>
            <person name="Shmutz J."/>
            <person name="Schroeder D."/>
            <person name="de Vargas C."/>
            <person name="Verret F."/>
            <person name="von Dassow P."/>
            <person name="Valentin K."/>
            <person name="Van de Peer Y."/>
            <person name="Wheeler G."/>
            <person name="Dacks J.B."/>
            <person name="Delwiche C.F."/>
            <person name="Dyhrman S.T."/>
            <person name="Glockner G."/>
            <person name="John U."/>
            <person name="Richards T."/>
            <person name="Worden A.Z."/>
            <person name="Zhang X."/>
            <person name="Grigoriev I.V."/>
            <person name="Allen A.E."/>
            <person name="Bidle K."/>
            <person name="Borodovsky M."/>
            <person name="Bowler C."/>
            <person name="Brownlee C."/>
            <person name="Cock J.M."/>
            <person name="Elias M."/>
            <person name="Gladyshev V.N."/>
            <person name="Groth M."/>
            <person name="Guda C."/>
            <person name="Hadaegh A."/>
            <person name="Iglesias-Rodriguez M.D."/>
            <person name="Jenkins J."/>
            <person name="Jones B.M."/>
            <person name="Lawson T."/>
            <person name="Leese F."/>
            <person name="Lindquist E."/>
            <person name="Lobanov A."/>
            <person name="Lomsadze A."/>
            <person name="Malik S.B."/>
            <person name="Marsh M.E."/>
            <person name="Mackinder L."/>
            <person name="Mock T."/>
            <person name="Mueller-Roeber B."/>
            <person name="Pagarete A."/>
            <person name="Parker M."/>
            <person name="Probert I."/>
            <person name="Quesneville H."/>
            <person name="Raines C."/>
            <person name="Rensing S.A."/>
            <person name="Riano-Pachon D.M."/>
            <person name="Richier S."/>
            <person name="Rokitta S."/>
            <person name="Shiraiwa Y."/>
            <person name="Soanes D.M."/>
            <person name="van der Giezen M."/>
            <person name="Wahlund T.M."/>
            <person name="Williams B."/>
            <person name="Wilson W."/>
            <person name="Wolfe G."/>
            <person name="Wurch L.L."/>
        </authorList>
    </citation>
    <scope>NUCLEOTIDE SEQUENCE</scope>
</reference>
<dbReference type="AlphaFoldDB" id="A0A0D3J425"/>
<protein>
    <recommendedName>
        <fullName evidence="3">TFIIS N-terminal domain-containing protein</fullName>
    </recommendedName>
</protein>
<dbReference type="EnsemblProtists" id="EOD18260">
    <property type="protein sequence ID" value="EOD18260"/>
    <property type="gene ID" value="EMIHUDRAFT_196414"/>
</dbReference>
<keyword evidence="2" id="KW-1185">Reference proteome</keyword>
<sequence length="194" mass="20986">MSAGQAISWCQDRRVWNHPDQTDGASGPALSNAPQTVLPFSTLTAAQQPELAEADVADVQPMQIDPPGSGRNLAVAPCSPAAPVHHAAVAFDQPVQQQPARGSVATHMESFLRDLGEARDACNKLPFDDALRYKIATELDRIEAAPPLERMLVTKPLIEGWRKLVSRQKDPSIKTRRQAALTAMLRVGVLPNVS</sequence>
<evidence type="ECO:0000313" key="2">
    <source>
        <dbReference type="Proteomes" id="UP000013827"/>
    </source>
</evidence>
<reference evidence="1" key="2">
    <citation type="submission" date="2024-10" db="UniProtKB">
        <authorList>
            <consortium name="EnsemblProtists"/>
        </authorList>
    </citation>
    <scope>IDENTIFICATION</scope>
</reference>
<dbReference type="RefSeq" id="XP_005770689.1">
    <property type="nucleotide sequence ID" value="XM_005770632.1"/>
</dbReference>
<dbReference type="KEGG" id="ehx:EMIHUDRAFT_196414"/>
<dbReference type="Proteomes" id="UP000013827">
    <property type="component" value="Unassembled WGS sequence"/>
</dbReference>
<dbReference type="HOGENOM" id="CLU_1404846_0_0_1"/>
<evidence type="ECO:0008006" key="3">
    <source>
        <dbReference type="Google" id="ProtNLM"/>
    </source>
</evidence>
<organism evidence="1 2">
    <name type="scientific">Emiliania huxleyi (strain CCMP1516)</name>
    <dbReference type="NCBI Taxonomy" id="280463"/>
    <lineage>
        <taxon>Eukaryota</taxon>
        <taxon>Haptista</taxon>
        <taxon>Haptophyta</taxon>
        <taxon>Prymnesiophyceae</taxon>
        <taxon>Isochrysidales</taxon>
        <taxon>Noelaerhabdaceae</taxon>
        <taxon>Emiliania</taxon>
    </lineage>
</organism>
<dbReference type="PaxDb" id="2903-EOD18260"/>
<dbReference type="GeneID" id="19046261"/>